<keyword evidence="3" id="KW-1185">Reference proteome</keyword>
<proteinExistence type="predicted"/>
<sequence length="667" mass="69342">MDHATVAALLERLRHEHDGRAAVDQIGRRLWWTVPQPVLHDLVTGLRRHLTPDDPRRTAVADLLAAGVRHIGEAWPPSTRAAARAALATAVPDLLVLLDDPGPRVRQHVMQTLVAVAPTDPGVAAALLARTRSESDPAALADLLHALDDLAAALPGWFRSWLSHPEPPVRLAAVAALARRSGRAGVNADGAAGPTGERVPPADAVPPAEGGARGPDEADDVAAGLLAVPGLSRLPDSPRFASPRSGRLDWLAGRLGVRPERAARFAAAARRAGTPETAALAVGAAVAVVWRYRVPRPGGPVVLPPESWTALWATAADGLEHADHAVRRAAAELLAVAGEAARPHAGALVRALERDTDGAVLALTRLDDPRVLPVLRERSLAGTNVGSFMPPVTVLGPMRVHAAVLLPSVRATIRAAGSGAAMVLPVLAEWGPDAAGALPDLLPLLATEHAYRACVVLGRIGVAAAPAAETLRALATGGLRPTRVGGVGTALPWPGTQVAAWAHWRVTGDPALALAVLGRAVTRGPGRADLARLADLGPLAAAHRDDVRALLTGPGEWGRVEAAHAWWRLTGDPAPAVPVLLDALRAVADGRPSATGHRAVRHLGRIATPAALPALDAILARPERIISRYADDPVFGYRTGLGMQPVLADEELVADAVLARGAILSRV</sequence>
<evidence type="ECO:0000313" key="2">
    <source>
        <dbReference type="EMBL" id="MDQ0366170.1"/>
    </source>
</evidence>
<dbReference type="Gene3D" id="1.25.10.10">
    <property type="entry name" value="Leucine-rich Repeat Variant"/>
    <property type="match status" value="1"/>
</dbReference>
<evidence type="ECO:0000256" key="1">
    <source>
        <dbReference type="SAM" id="MobiDB-lite"/>
    </source>
</evidence>
<dbReference type="Proteomes" id="UP001240236">
    <property type="component" value="Unassembled WGS sequence"/>
</dbReference>
<dbReference type="InterPro" id="IPR011989">
    <property type="entry name" value="ARM-like"/>
</dbReference>
<comment type="caution">
    <text evidence="2">The sequence shown here is derived from an EMBL/GenBank/DDBJ whole genome shotgun (WGS) entry which is preliminary data.</text>
</comment>
<organism evidence="2 3">
    <name type="scientific">Catenuloplanes indicus</name>
    <dbReference type="NCBI Taxonomy" id="137267"/>
    <lineage>
        <taxon>Bacteria</taxon>
        <taxon>Bacillati</taxon>
        <taxon>Actinomycetota</taxon>
        <taxon>Actinomycetes</taxon>
        <taxon>Micromonosporales</taxon>
        <taxon>Micromonosporaceae</taxon>
        <taxon>Catenuloplanes</taxon>
    </lineage>
</organism>
<dbReference type="EMBL" id="JAUSUZ010000001">
    <property type="protein sequence ID" value="MDQ0366170.1"/>
    <property type="molecule type" value="Genomic_DNA"/>
</dbReference>
<evidence type="ECO:0000313" key="3">
    <source>
        <dbReference type="Proteomes" id="UP001240236"/>
    </source>
</evidence>
<reference evidence="2 3" key="1">
    <citation type="submission" date="2023-07" db="EMBL/GenBank/DDBJ databases">
        <title>Sequencing the genomes of 1000 actinobacteria strains.</title>
        <authorList>
            <person name="Klenk H.-P."/>
        </authorList>
    </citation>
    <scope>NUCLEOTIDE SEQUENCE [LARGE SCALE GENOMIC DNA]</scope>
    <source>
        <strain evidence="2 3">DSM 44709</strain>
    </source>
</reference>
<accession>A0AAE3VYR1</accession>
<feature type="region of interest" description="Disordered" evidence="1">
    <location>
        <begin position="185"/>
        <end position="218"/>
    </location>
</feature>
<dbReference type="SUPFAM" id="SSF48371">
    <property type="entry name" value="ARM repeat"/>
    <property type="match status" value="1"/>
</dbReference>
<protein>
    <submittedName>
        <fullName evidence="2">Uncharacterized protein</fullName>
    </submittedName>
</protein>
<dbReference type="RefSeq" id="WP_307239307.1">
    <property type="nucleotide sequence ID" value="NZ_JAUSUZ010000001.1"/>
</dbReference>
<dbReference type="AlphaFoldDB" id="A0AAE3VYR1"/>
<name>A0AAE3VYR1_9ACTN</name>
<dbReference type="InterPro" id="IPR016024">
    <property type="entry name" value="ARM-type_fold"/>
</dbReference>
<gene>
    <name evidence="2" type="ORF">J2S42_002839</name>
</gene>